<proteinExistence type="predicted"/>
<feature type="compositionally biased region" description="Polar residues" evidence="1">
    <location>
        <begin position="492"/>
        <end position="507"/>
    </location>
</feature>
<dbReference type="RefSeq" id="XP_013418004.1">
    <property type="nucleotide sequence ID" value="XM_013562550.2"/>
</dbReference>
<feature type="compositionally biased region" description="Polar residues" evidence="1">
    <location>
        <begin position="515"/>
        <end position="539"/>
    </location>
</feature>
<feature type="compositionally biased region" description="Low complexity" evidence="1">
    <location>
        <begin position="113"/>
        <end position="123"/>
    </location>
</feature>
<accession>A0A1S3K5U5</accession>
<feature type="region of interest" description="Disordered" evidence="1">
    <location>
        <begin position="28"/>
        <end position="301"/>
    </location>
</feature>
<protein>
    <submittedName>
        <fullName evidence="3 4">Uncharacterized protein LOC106179050</fullName>
    </submittedName>
</protein>
<evidence type="ECO:0000313" key="6">
    <source>
        <dbReference type="RefSeq" id="XP_013418006.1"/>
    </source>
</evidence>
<dbReference type="AlphaFoldDB" id="A0A1S3K5U5"/>
<evidence type="ECO:0000313" key="9">
    <source>
        <dbReference type="RefSeq" id="XP_013418009.1"/>
    </source>
</evidence>
<feature type="compositionally biased region" description="Low complexity" evidence="1">
    <location>
        <begin position="185"/>
        <end position="195"/>
    </location>
</feature>
<evidence type="ECO:0000313" key="7">
    <source>
        <dbReference type="RefSeq" id="XP_013418007.1"/>
    </source>
</evidence>
<dbReference type="RefSeq" id="XP_013418006.1">
    <property type="nucleotide sequence ID" value="XM_013562552.2"/>
</dbReference>
<feature type="compositionally biased region" description="Basic and acidic residues" evidence="1">
    <location>
        <begin position="202"/>
        <end position="211"/>
    </location>
</feature>
<gene>
    <name evidence="3 4 5 6 7 8 9" type="primary">LOC106179050</name>
</gene>
<keyword evidence="2" id="KW-1185">Reference proteome</keyword>
<feature type="compositionally biased region" description="Basic and acidic residues" evidence="1">
    <location>
        <begin position="439"/>
        <end position="450"/>
    </location>
</feature>
<dbReference type="RefSeq" id="XP_013418005.1">
    <property type="nucleotide sequence ID" value="XM_013562551.2"/>
</dbReference>
<evidence type="ECO:0000313" key="3">
    <source>
        <dbReference type="RefSeq" id="XP_013418003.1"/>
    </source>
</evidence>
<feature type="compositionally biased region" description="Basic and acidic residues" evidence="1">
    <location>
        <begin position="289"/>
        <end position="301"/>
    </location>
</feature>
<feature type="region of interest" description="Disordered" evidence="1">
    <location>
        <begin position="492"/>
        <end position="552"/>
    </location>
</feature>
<dbReference type="RefSeq" id="XP_013418003.1">
    <property type="nucleotide sequence ID" value="XM_013562549.2"/>
</dbReference>
<evidence type="ECO:0000313" key="2">
    <source>
        <dbReference type="Proteomes" id="UP000085678"/>
    </source>
</evidence>
<dbReference type="RefSeq" id="XP_013418008.1">
    <property type="nucleotide sequence ID" value="XM_013562554.2"/>
</dbReference>
<feature type="compositionally biased region" description="Basic and acidic residues" evidence="1">
    <location>
        <begin position="260"/>
        <end position="282"/>
    </location>
</feature>
<dbReference type="RefSeq" id="XP_013418009.1">
    <property type="nucleotide sequence ID" value="XM_013562555.2"/>
</dbReference>
<dbReference type="KEGG" id="lak:106179050"/>
<evidence type="ECO:0000313" key="4">
    <source>
        <dbReference type="RefSeq" id="XP_013418004.1"/>
    </source>
</evidence>
<dbReference type="Proteomes" id="UP000085678">
    <property type="component" value="Unplaced"/>
</dbReference>
<organism evidence="8">
    <name type="scientific">Lingula anatina</name>
    <name type="common">Brachiopod</name>
    <name type="synonym">Lingula unguis</name>
    <dbReference type="NCBI Taxonomy" id="7574"/>
    <lineage>
        <taxon>Eukaryota</taxon>
        <taxon>Metazoa</taxon>
        <taxon>Spiralia</taxon>
        <taxon>Lophotrochozoa</taxon>
        <taxon>Brachiopoda</taxon>
        <taxon>Linguliformea</taxon>
        <taxon>Lingulata</taxon>
        <taxon>Lingulida</taxon>
        <taxon>Linguloidea</taxon>
        <taxon>Lingulidae</taxon>
        <taxon>Lingula</taxon>
    </lineage>
</organism>
<feature type="compositionally biased region" description="Polar residues" evidence="1">
    <location>
        <begin position="212"/>
        <end position="223"/>
    </location>
</feature>
<feature type="region of interest" description="Disordered" evidence="1">
    <location>
        <begin position="408"/>
        <end position="480"/>
    </location>
</feature>
<evidence type="ECO:0000256" key="1">
    <source>
        <dbReference type="SAM" id="MobiDB-lite"/>
    </source>
</evidence>
<evidence type="ECO:0000313" key="5">
    <source>
        <dbReference type="RefSeq" id="XP_013418005.1"/>
    </source>
</evidence>
<reference evidence="3 4" key="1">
    <citation type="submission" date="2023-09" db="UniProtKB">
        <authorList>
            <consortium name="RefSeq"/>
        </authorList>
    </citation>
    <scope>IDENTIFICATION</scope>
    <source>
        <tissue evidence="3 4">Gonads</tissue>
    </source>
</reference>
<feature type="compositionally biased region" description="Basic and acidic residues" evidence="1">
    <location>
        <begin position="61"/>
        <end position="70"/>
    </location>
</feature>
<dbReference type="OrthoDB" id="10039581at2759"/>
<feature type="compositionally biased region" description="Polar residues" evidence="1">
    <location>
        <begin position="235"/>
        <end position="248"/>
    </location>
</feature>
<sequence>MTKDMSYLLNKSTQELYGKKYHEMLKRFQSKGKKERGSIKPTLSRTSVMTSGTQDSGIIHDVTHHAENHDASVSSRRKNSVASRDTPPRVVVSEDQADGGEEPSQIQRPQTKGSLGLGLLSEGFASKERSKGRKSATDQSRSHSEPSFLPPITPGQSGLMTPRSRYAQSLSPLSRREDITPLPSPSISPRLSTLPQQNTSQQDHESSDKKTTSTIGENSSPPNIKQEMLHGLGNSHETTTSQESNPDAQHSKRKRRKLKFEREPTIITKHEEYQKHTRELTKQLHLKSKPMDLRKRPPKAEDVAQFAETSKDEEQFSIRKKIEQFRKWHEDQYKEKLEKLRLDSEKAEYSRTPQVPVLNGTVQDVLKKYHNIDADPLEVDSLKMAVVSVDRRGTDSLKMPVPAPVSIKGAAITTRKPPLDEVKSSPQPVERQKTRIQRKARDLQISEKGSRKSRRLRRMDAQHSEDDVTIQTETPVTSPLADDVIQRLNESGQHKVTSNQSNANMGSPSPKEMTLAQTEQHTSHQVNEQNTSQPATNEMNPPPERDQKSAGTWRTWRDVNESDAYNDVKKYIIDNDLMNAEKEQWISSWVNSVDVAREVATPMTEERIVAEQLAKLQK</sequence>
<name>A0A1S3K5U5_LINAN</name>
<feature type="compositionally biased region" description="Polar residues" evidence="1">
    <location>
        <begin position="41"/>
        <end position="56"/>
    </location>
</feature>
<evidence type="ECO:0000313" key="8">
    <source>
        <dbReference type="RefSeq" id="XP_013418008.1"/>
    </source>
</evidence>
<dbReference type="RefSeq" id="XP_013418007.1">
    <property type="nucleotide sequence ID" value="XM_013562553.2"/>
</dbReference>
<dbReference type="GeneID" id="106179050"/>